<evidence type="ECO:0000256" key="11">
    <source>
        <dbReference type="SAM" id="Phobius"/>
    </source>
</evidence>
<dbReference type="Pfam" id="PF02743">
    <property type="entry name" value="dCache_1"/>
    <property type="match status" value="1"/>
</dbReference>
<dbReference type="EMBL" id="JAGYPE010000010">
    <property type="protein sequence ID" value="MBS4188245.1"/>
    <property type="molecule type" value="Genomic_DNA"/>
</dbReference>
<accession>A0A942YG24</accession>
<dbReference type="SUPFAM" id="SSF58104">
    <property type="entry name" value="Methyl-accepting chemotaxis protein (MCP) signaling domain"/>
    <property type="match status" value="1"/>
</dbReference>
<keyword evidence="16" id="KW-1185">Reference proteome</keyword>
<feature type="transmembrane region" description="Helical" evidence="11">
    <location>
        <begin position="290"/>
        <end position="310"/>
    </location>
</feature>
<dbReference type="AlphaFoldDB" id="A0A942YG24"/>
<dbReference type="CDD" id="cd12912">
    <property type="entry name" value="PDC2_MCP_like"/>
    <property type="match status" value="1"/>
</dbReference>
<gene>
    <name evidence="15" type="ORF">KHB02_028120</name>
    <name evidence="14" type="ORF">KHB02_43480</name>
</gene>
<keyword evidence="4" id="KW-0145">Chemotaxis</keyword>
<dbReference type="SMART" id="SM00304">
    <property type="entry name" value="HAMP"/>
    <property type="match status" value="1"/>
</dbReference>
<dbReference type="InterPro" id="IPR029151">
    <property type="entry name" value="Sensor-like_sf"/>
</dbReference>
<dbReference type="CDD" id="cd06225">
    <property type="entry name" value="HAMP"/>
    <property type="match status" value="1"/>
</dbReference>
<evidence type="ECO:0000313" key="14">
    <source>
        <dbReference type="EMBL" id="MBS4188245.1"/>
    </source>
</evidence>
<dbReference type="PANTHER" id="PTHR32089:SF114">
    <property type="entry name" value="METHYL-ACCEPTING CHEMOTAXIS PROTEIN MCPB"/>
    <property type="match status" value="1"/>
</dbReference>
<keyword evidence="6 11" id="KW-1133">Transmembrane helix</keyword>
<evidence type="ECO:0000256" key="7">
    <source>
        <dbReference type="ARBA" id="ARBA00023136"/>
    </source>
</evidence>
<evidence type="ECO:0000256" key="1">
    <source>
        <dbReference type="ARBA" id="ARBA00004651"/>
    </source>
</evidence>
<dbReference type="CDD" id="cd12913">
    <property type="entry name" value="PDC1_MCP_like"/>
    <property type="match status" value="1"/>
</dbReference>
<name>A0A942YG24_9BACI</name>
<keyword evidence="3" id="KW-0488">Methylation</keyword>
<evidence type="ECO:0000259" key="13">
    <source>
        <dbReference type="PROSITE" id="PS50885"/>
    </source>
</evidence>
<evidence type="ECO:0000259" key="12">
    <source>
        <dbReference type="PROSITE" id="PS50111"/>
    </source>
</evidence>
<dbReference type="EMBL" id="JAGYPE020000097">
    <property type="protein sequence ID" value="MCH6269401.1"/>
    <property type="molecule type" value="Genomic_DNA"/>
</dbReference>
<dbReference type="InterPro" id="IPR033479">
    <property type="entry name" value="dCache_1"/>
</dbReference>
<comment type="subcellular location">
    <subcellularLocation>
        <location evidence="1">Cell membrane</location>
        <topology evidence="1">Multi-pass membrane protein</topology>
    </subcellularLocation>
</comment>
<evidence type="ECO:0000313" key="15">
    <source>
        <dbReference type="EMBL" id="MCH6269401.1"/>
    </source>
</evidence>
<proteinExistence type="inferred from homology"/>
<feature type="domain" description="Methyl-accepting transducer" evidence="12">
    <location>
        <begin position="382"/>
        <end position="639"/>
    </location>
</feature>
<dbReference type="InterPro" id="IPR004089">
    <property type="entry name" value="MCPsignal_dom"/>
</dbReference>
<sequence length="668" mass="73689">MFKKIQTKLVLSVSLLLSITLIGVSLFTYFDIRKEITSQVNSSSKELANNLKSKTDLYLKFYGSTVERYSEDNRIIDYLKQIEQNENQGITTHWPIVDNDFQTFMNQNKNVAVIFVGAKTKQFKTTPVVELPVDFDPTSRPWYSAAIQSPAQTVWTEPYIDASTGQYVVTVVKTVMDPQTNEVLGVVGLDLNLAGLTEIINNTHVDYKGYSFLIDTQGIALVHPSEQGKDLSKKSFYAKLKNADAGSTLYTNKGLEHETFYQTLDQTGWKIGMDYKTGELFKSAQKLSNLILLISSIAVIIGIIITYILARTIAKPIMLLNKQVQQVANGDLTVSVKINSKDEIGQLTFHFNEMVNNIRTLITSVEKSIMSVNDSAAQLTSISEETIASSEEVSRAISEVARGAAQQAQDSEETNKRAILLSSQIERVNGNADHMTELSRLAKETNQTGLDQMQSLRQKNLESEEVIKSVGEAISQLVSRIKEIEQINHSITEISNQTDLLALNASIEAARAGESGKGFAVVAEEVRKLAVQSSGATQQVKKTISNINHETQALVKKMEQTITISSIQKEAVGETEVAFNQISHMIHDMVISINSIKEDVDSINTLKDNVVTSIQSISAVAEQSAAASEQVSASTEEQVNAINNVTQSVIELSEASTNLSEMIKHFKI</sequence>
<feature type="domain" description="HAMP" evidence="13">
    <location>
        <begin position="311"/>
        <end position="363"/>
    </location>
</feature>
<keyword evidence="7 11" id="KW-0472">Membrane</keyword>
<dbReference type="SMART" id="SM00283">
    <property type="entry name" value="MA"/>
    <property type="match status" value="1"/>
</dbReference>
<evidence type="ECO:0000256" key="5">
    <source>
        <dbReference type="ARBA" id="ARBA00022692"/>
    </source>
</evidence>
<dbReference type="PROSITE" id="PS50885">
    <property type="entry name" value="HAMP"/>
    <property type="match status" value="1"/>
</dbReference>
<dbReference type="RefSeq" id="WP_213148033.1">
    <property type="nucleotide sequence ID" value="NZ_JAGYPE020000097.1"/>
</dbReference>
<dbReference type="GO" id="GO:0006935">
    <property type="term" value="P:chemotaxis"/>
    <property type="evidence" value="ECO:0007669"/>
    <property type="project" value="UniProtKB-KW"/>
</dbReference>
<dbReference type="Gene3D" id="1.10.287.950">
    <property type="entry name" value="Methyl-accepting chemotaxis protein"/>
    <property type="match status" value="1"/>
</dbReference>
<comment type="similarity">
    <text evidence="9">Belongs to the methyl-accepting chemotaxis (MCP) protein family.</text>
</comment>
<dbReference type="PANTHER" id="PTHR32089">
    <property type="entry name" value="METHYL-ACCEPTING CHEMOTAXIS PROTEIN MCPB"/>
    <property type="match status" value="1"/>
</dbReference>
<dbReference type="GO" id="GO:0005886">
    <property type="term" value="C:plasma membrane"/>
    <property type="evidence" value="ECO:0007669"/>
    <property type="project" value="UniProtKB-SubCell"/>
</dbReference>
<dbReference type="GO" id="GO:0007165">
    <property type="term" value="P:signal transduction"/>
    <property type="evidence" value="ECO:0007669"/>
    <property type="project" value="UniProtKB-KW"/>
</dbReference>
<protein>
    <submittedName>
        <fullName evidence="14">Methyl-accepting chemotaxis protein</fullName>
    </submittedName>
</protein>
<keyword evidence="5 11" id="KW-0812">Transmembrane</keyword>
<organism evidence="14">
    <name type="scientific">Neobacillus citreus</name>
    <dbReference type="NCBI Taxonomy" id="2833578"/>
    <lineage>
        <taxon>Bacteria</taxon>
        <taxon>Bacillati</taxon>
        <taxon>Bacillota</taxon>
        <taxon>Bacilli</taxon>
        <taxon>Bacillales</taxon>
        <taxon>Bacillaceae</taxon>
        <taxon>Neobacillus</taxon>
    </lineage>
</organism>
<comment type="caution">
    <text evidence="14">The sequence shown here is derived from an EMBL/GenBank/DDBJ whole genome shotgun (WGS) entry which is preliminary data.</text>
</comment>
<evidence type="ECO:0000256" key="4">
    <source>
        <dbReference type="ARBA" id="ARBA00022500"/>
    </source>
</evidence>
<dbReference type="Gene3D" id="3.30.450.20">
    <property type="entry name" value="PAS domain"/>
    <property type="match status" value="2"/>
</dbReference>
<dbReference type="SUPFAM" id="SSF103190">
    <property type="entry name" value="Sensory domain-like"/>
    <property type="match status" value="1"/>
</dbReference>
<evidence type="ECO:0000256" key="3">
    <source>
        <dbReference type="ARBA" id="ARBA00022481"/>
    </source>
</evidence>
<evidence type="ECO:0000313" key="16">
    <source>
        <dbReference type="Proteomes" id="UP000677265"/>
    </source>
</evidence>
<dbReference type="Proteomes" id="UP000677265">
    <property type="component" value="Unassembled WGS sequence"/>
</dbReference>
<keyword evidence="8 10" id="KW-0807">Transducer</keyword>
<reference evidence="14" key="1">
    <citation type="submission" date="2021-05" db="EMBL/GenBank/DDBJ databases">
        <title>Novel Bacillus species.</title>
        <authorList>
            <person name="Liu G."/>
        </authorList>
    </citation>
    <scope>NUCLEOTIDE SEQUENCE</scope>
    <source>
        <strain evidence="14 16">FJAT-50051</strain>
    </source>
</reference>
<dbReference type="Pfam" id="PF00672">
    <property type="entry name" value="HAMP"/>
    <property type="match status" value="1"/>
</dbReference>
<evidence type="ECO:0000256" key="2">
    <source>
        <dbReference type="ARBA" id="ARBA00022475"/>
    </source>
</evidence>
<evidence type="ECO:0000256" key="9">
    <source>
        <dbReference type="ARBA" id="ARBA00029447"/>
    </source>
</evidence>
<dbReference type="Pfam" id="PF00015">
    <property type="entry name" value="MCPsignal"/>
    <property type="match status" value="1"/>
</dbReference>
<dbReference type="InterPro" id="IPR003660">
    <property type="entry name" value="HAMP_dom"/>
</dbReference>
<dbReference type="PROSITE" id="PS50111">
    <property type="entry name" value="CHEMOTAXIS_TRANSDUC_2"/>
    <property type="match status" value="1"/>
</dbReference>
<evidence type="ECO:0000256" key="6">
    <source>
        <dbReference type="ARBA" id="ARBA00022989"/>
    </source>
</evidence>
<dbReference type="Gene3D" id="1.10.8.500">
    <property type="entry name" value="HAMP domain in histidine kinase"/>
    <property type="match status" value="1"/>
</dbReference>
<evidence type="ECO:0000256" key="8">
    <source>
        <dbReference type="ARBA" id="ARBA00023224"/>
    </source>
</evidence>
<feature type="transmembrane region" description="Helical" evidence="11">
    <location>
        <begin position="9"/>
        <end position="30"/>
    </location>
</feature>
<evidence type="ECO:0000256" key="10">
    <source>
        <dbReference type="PROSITE-ProRule" id="PRU00284"/>
    </source>
</evidence>
<keyword evidence="2" id="KW-1003">Cell membrane</keyword>